<dbReference type="OrthoDB" id="9812656at2"/>
<proteinExistence type="predicted"/>
<dbReference type="Gene3D" id="3.10.180.10">
    <property type="entry name" value="2,3-Dihydroxybiphenyl 1,2-Dioxygenase, domain 1"/>
    <property type="match status" value="1"/>
</dbReference>
<name>A0A365U4V3_9RHOB</name>
<dbReference type="SUPFAM" id="SSF54593">
    <property type="entry name" value="Glyoxalase/Bleomycin resistance protein/Dihydroxybiphenyl dioxygenase"/>
    <property type="match status" value="1"/>
</dbReference>
<dbReference type="PROSITE" id="PS51819">
    <property type="entry name" value="VOC"/>
    <property type="match status" value="1"/>
</dbReference>
<accession>A0A365U4V3</accession>
<dbReference type="Pfam" id="PF00903">
    <property type="entry name" value="Glyoxalase"/>
    <property type="match status" value="1"/>
</dbReference>
<dbReference type="Proteomes" id="UP000253370">
    <property type="component" value="Unassembled WGS sequence"/>
</dbReference>
<reference evidence="2 3" key="1">
    <citation type="submission" date="2018-07" db="EMBL/GenBank/DDBJ databases">
        <title>Rhodosalinus sp. strain E84T genomic sequence and assembly.</title>
        <authorList>
            <person name="Liu Z.-W."/>
            <person name="Lu D.-C."/>
        </authorList>
    </citation>
    <scope>NUCLEOTIDE SEQUENCE [LARGE SCALE GENOMIC DNA]</scope>
    <source>
        <strain evidence="2 3">E84</strain>
    </source>
</reference>
<feature type="domain" description="VOC" evidence="1">
    <location>
        <begin position="16"/>
        <end position="141"/>
    </location>
</feature>
<organism evidence="2 3">
    <name type="scientific">Rhodosalinus halophilus</name>
    <dbReference type="NCBI Taxonomy" id="2259333"/>
    <lineage>
        <taxon>Bacteria</taxon>
        <taxon>Pseudomonadati</taxon>
        <taxon>Pseudomonadota</taxon>
        <taxon>Alphaproteobacteria</taxon>
        <taxon>Rhodobacterales</taxon>
        <taxon>Paracoccaceae</taxon>
        <taxon>Rhodosalinus</taxon>
    </lineage>
</organism>
<dbReference type="InterPro" id="IPR029068">
    <property type="entry name" value="Glyas_Bleomycin-R_OHBP_Dase"/>
</dbReference>
<dbReference type="PANTHER" id="PTHR21366:SF22">
    <property type="entry name" value="VOC DOMAIN-CONTAINING PROTEIN"/>
    <property type="match status" value="1"/>
</dbReference>
<evidence type="ECO:0000259" key="1">
    <source>
        <dbReference type="PROSITE" id="PS51819"/>
    </source>
</evidence>
<dbReference type="EMBL" id="QNTQ01000020">
    <property type="protein sequence ID" value="RBI83212.1"/>
    <property type="molecule type" value="Genomic_DNA"/>
</dbReference>
<dbReference type="InterPro" id="IPR037523">
    <property type="entry name" value="VOC_core"/>
</dbReference>
<dbReference type="GO" id="GO:0051213">
    <property type="term" value="F:dioxygenase activity"/>
    <property type="evidence" value="ECO:0007669"/>
    <property type="project" value="UniProtKB-KW"/>
</dbReference>
<dbReference type="RefSeq" id="WP_113290588.1">
    <property type="nucleotide sequence ID" value="NZ_QNTQ01000020.1"/>
</dbReference>
<evidence type="ECO:0000313" key="2">
    <source>
        <dbReference type="EMBL" id="RBI83212.1"/>
    </source>
</evidence>
<protein>
    <submittedName>
        <fullName evidence="2">Glyoxalase/bleomycin resistance/extradiol dioxygenase family protein</fullName>
    </submittedName>
</protein>
<keyword evidence="2" id="KW-0560">Oxidoreductase</keyword>
<sequence length="148" mass="15771">MAEDDATLPPAPPARGVLEAAVYAEDLDAAEAFYGGVLGLERIQRVGARHVFFRAGAQVVLVFNPAETVKPPGNPRLPVPPHGAEGPGHLCLAAPAGEIDAWRARLEAAGVAIEADFAWPNGARSIYFRDPAGNSLEIAEPWLWDRRA</sequence>
<dbReference type="InterPro" id="IPR004360">
    <property type="entry name" value="Glyas_Fos-R_dOase_dom"/>
</dbReference>
<keyword evidence="2" id="KW-0223">Dioxygenase</keyword>
<evidence type="ECO:0000313" key="3">
    <source>
        <dbReference type="Proteomes" id="UP000253370"/>
    </source>
</evidence>
<keyword evidence="3" id="KW-1185">Reference proteome</keyword>
<comment type="caution">
    <text evidence="2">The sequence shown here is derived from an EMBL/GenBank/DDBJ whole genome shotgun (WGS) entry which is preliminary data.</text>
</comment>
<dbReference type="InterPro" id="IPR050383">
    <property type="entry name" value="GlyoxalaseI/FosfomycinResist"/>
</dbReference>
<dbReference type="PANTHER" id="PTHR21366">
    <property type="entry name" value="GLYOXALASE FAMILY PROTEIN"/>
    <property type="match status" value="1"/>
</dbReference>
<gene>
    <name evidence="2" type="ORF">DRV85_16555</name>
</gene>
<dbReference type="AlphaFoldDB" id="A0A365U4V3"/>